<organism evidence="7 8">
    <name type="scientific">Christiangramia fulva</name>
    <dbReference type="NCBI Taxonomy" id="2126553"/>
    <lineage>
        <taxon>Bacteria</taxon>
        <taxon>Pseudomonadati</taxon>
        <taxon>Bacteroidota</taxon>
        <taxon>Flavobacteriia</taxon>
        <taxon>Flavobacteriales</taxon>
        <taxon>Flavobacteriaceae</taxon>
        <taxon>Christiangramia</taxon>
    </lineage>
</organism>
<feature type="coiled-coil region" evidence="6">
    <location>
        <begin position="341"/>
        <end position="395"/>
    </location>
</feature>
<dbReference type="GO" id="GO:0015562">
    <property type="term" value="F:efflux transmembrane transporter activity"/>
    <property type="evidence" value="ECO:0007669"/>
    <property type="project" value="InterPro"/>
</dbReference>
<evidence type="ECO:0000256" key="6">
    <source>
        <dbReference type="SAM" id="Coils"/>
    </source>
</evidence>
<dbReference type="InterPro" id="IPR051906">
    <property type="entry name" value="TolC-like"/>
</dbReference>
<dbReference type="Proteomes" id="UP000241507">
    <property type="component" value="Chromosome"/>
</dbReference>
<evidence type="ECO:0008006" key="9">
    <source>
        <dbReference type="Google" id="ProtNLM"/>
    </source>
</evidence>
<evidence type="ECO:0000256" key="1">
    <source>
        <dbReference type="ARBA" id="ARBA00004442"/>
    </source>
</evidence>
<reference evidence="8" key="1">
    <citation type="submission" date="2018-03" db="EMBL/GenBank/DDBJ databases">
        <title>Gramella fulva sp. nov., isolated from a dry surface of tidal flat.</title>
        <authorList>
            <person name="Hwang S.H."/>
            <person name="Hwang W.M."/>
            <person name="Kang K."/>
            <person name="Ahn T.-Y."/>
        </authorList>
    </citation>
    <scope>NUCLEOTIDE SEQUENCE [LARGE SCALE GENOMIC DNA]</scope>
    <source>
        <strain evidence="8">SH35</strain>
    </source>
</reference>
<evidence type="ECO:0000313" key="7">
    <source>
        <dbReference type="EMBL" id="AVR45070.1"/>
    </source>
</evidence>
<evidence type="ECO:0000256" key="4">
    <source>
        <dbReference type="ARBA" id="ARBA00023136"/>
    </source>
</evidence>
<evidence type="ECO:0000313" key="8">
    <source>
        <dbReference type="Proteomes" id="UP000241507"/>
    </source>
</evidence>
<proteinExistence type="predicted"/>
<accession>A0A2R3Z472</accession>
<keyword evidence="8" id="KW-1185">Reference proteome</keyword>
<keyword evidence="2" id="KW-1134">Transmembrane beta strand</keyword>
<sequence length="453" mass="51933">MLFSSGQVIFAQENSLEYFLKAAEKNNPALLQNKNLLEIGQYDNQFINAQNNSVNIDVTSEVMVAPYFNNYGNFIDITTKPSPDAYGYAEPITNGALYSAQLNITKDIFNRASVQNLLFQNKLKNGALFLSAEEIKHQLHKNITNAYIQVYHLQLKEEITKDLISDLENRLKVVEILVKKAVLMQSDYLLLQLEIENKKLELQQLQNNLNSSLLSLYNAVGIKITEIKQLAAPEITLTPEAKTYLGKIPIPGEVAGYQKDSLDYIKTEFPDFIAPTDTSYFYQRKFKNDSLQLVAEQNVFENKYRPQFRAYGNTGINAVEAPRIPHNVGFSAGLKLIVPIYDGGQKKIKRLQNELKLENLEYQKKNDQIKKQNTLQSLEKQMASMKTGLQLINNQLKKQEHILEVYKGKMVQGQVSIIDYLKVVQNYKLDLETKLQMKINLWLLENEYNATNW</sequence>
<keyword evidence="6" id="KW-0175">Coiled coil</keyword>
<dbReference type="GO" id="GO:1990281">
    <property type="term" value="C:efflux pump complex"/>
    <property type="evidence" value="ECO:0007669"/>
    <property type="project" value="TreeGrafter"/>
</dbReference>
<evidence type="ECO:0000256" key="3">
    <source>
        <dbReference type="ARBA" id="ARBA00022692"/>
    </source>
</evidence>
<comment type="subcellular location">
    <subcellularLocation>
        <location evidence="1">Cell outer membrane</location>
    </subcellularLocation>
</comment>
<dbReference type="GO" id="GO:0015288">
    <property type="term" value="F:porin activity"/>
    <property type="evidence" value="ECO:0007669"/>
    <property type="project" value="TreeGrafter"/>
</dbReference>
<dbReference type="KEGG" id="grs:C7S20_07190"/>
<dbReference type="GO" id="GO:0009279">
    <property type="term" value="C:cell outer membrane"/>
    <property type="evidence" value="ECO:0007669"/>
    <property type="project" value="UniProtKB-SubCell"/>
</dbReference>
<dbReference type="PANTHER" id="PTHR30026:SF20">
    <property type="entry name" value="OUTER MEMBRANE PROTEIN TOLC"/>
    <property type="match status" value="1"/>
</dbReference>
<evidence type="ECO:0000256" key="5">
    <source>
        <dbReference type="ARBA" id="ARBA00023237"/>
    </source>
</evidence>
<keyword evidence="4" id="KW-0472">Membrane</keyword>
<gene>
    <name evidence="7" type="ORF">C7S20_07190</name>
</gene>
<dbReference type="Gene3D" id="1.20.1600.10">
    <property type="entry name" value="Outer membrane efflux proteins (OEP)"/>
    <property type="match status" value="1"/>
</dbReference>
<keyword evidence="5" id="KW-0998">Cell outer membrane</keyword>
<keyword evidence="3" id="KW-0812">Transmembrane</keyword>
<dbReference type="AlphaFoldDB" id="A0A2R3Z472"/>
<dbReference type="EMBL" id="CP028136">
    <property type="protein sequence ID" value="AVR45070.1"/>
    <property type="molecule type" value="Genomic_DNA"/>
</dbReference>
<protein>
    <recommendedName>
        <fullName evidence="9">Transporter</fullName>
    </recommendedName>
</protein>
<name>A0A2R3Z472_9FLAO</name>
<evidence type="ECO:0000256" key="2">
    <source>
        <dbReference type="ARBA" id="ARBA00022452"/>
    </source>
</evidence>
<feature type="coiled-coil region" evidence="6">
    <location>
        <begin position="188"/>
        <end position="215"/>
    </location>
</feature>
<dbReference type="SUPFAM" id="SSF56954">
    <property type="entry name" value="Outer membrane efflux proteins (OEP)"/>
    <property type="match status" value="1"/>
</dbReference>
<dbReference type="PANTHER" id="PTHR30026">
    <property type="entry name" value="OUTER MEMBRANE PROTEIN TOLC"/>
    <property type="match status" value="1"/>
</dbReference>